<gene>
    <name evidence="1" type="ORF">DR999_PMT16949</name>
</gene>
<evidence type="ECO:0000313" key="1">
    <source>
        <dbReference type="EMBL" id="TFK00883.1"/>
    </source>
</evidence>
<dbReference type="Proteomes" id="UP000297703">
    <property type="component" value="Unassembled WGS sequence"/>
</dbReference>
<protein>
    <submittedName>
        <fullName evidence="1">Uncharacterized protein</fullName>
    </submittedName>
</protein>
<dbReference type="AlphaFoldDB" id="A0A4D9E0M6"/>
<name>A0A4D9E0M6_9SAUR</name>
<accession>A0A4D9E0M6</accession>
<evidence type="ECO:0000313" key="2">
    <source>
        <dbReference type="Proteomes" id="UP000297703"/>
    </source>
</evidence>
<keyword evidence="2" id="KW-1185">Reference proteome</keyword>
<proteinExistence type="predicted"/>
<sequence>MGRSCGWGNAVQVPCLAPPAQIRIFGCARTLSSSPLPPEGRAALAGPHPPLTLHGSEMVPSGACPLPRGALRSCPAQLHGRDQPEGVGGKGETLFSQSEQSGAYSLEWFLQSLLPRACWHLEISALPG</sequence>
<comment type="caution">
    <text evidence="1">The sequence shown here is derived from an EMBL/GenBank/DDBJ whole genome shotgun (WGS) entry which is preliminary data.</text>
</comment>
<dbReference type="EMBL" id="QXTE01000252">
    <property type="protein sequence ID" value="TFK00883.1"/>
    <property type="molecule type" value="Genomic_DNA"/>
</dbReference>
<reference evidence="1 2" key="2">
    <citation type="submission" date="2019-04" db="EMBL/GenBank/DDBJ databases">
        <title>The genome sequence of big-headed turtle.</title>
        <authorList>
            <person name="Gong S."/>
        </authorList>
    </citation>
    <scope>NUCLEOTIDE SEQUENCE [LARGE SCALE GENOMIC DNA]</scope>
    <source>
        <strain evidence="1">DO16091913</strain>
        <tissue evidence="1">Muscle</tissue>
    </source>
</reference>
<organism evidence="1 2">
    <name type="scientific">Platysternon megacephalum</name>
    <name type="common">big-headed turtle</name>
    <dbReference type="NCBI Taxonomy" id="55544"/>
    <lineage>
        <taxon>Eukaryota</taxon>
        <taxon>Metazoa</taxon>
        <taxon>Chordata</taxon>
        <taxon>Craniata</taxon>
        <taxon>Vertebrata</taxon>
        <taxon>Euteleostomi</taxon>
        <taxon>Archelosauria</taxon>
        <taxon>Testudinata</taxon>
        <taxon>Testudines</taxon>
        <taxon>Cryptodira</taxon>
        <taxon>Durocryptodira</taxon>
        <taxon>Testudinoidea</taxon>
        <taxon>Platysternidae</taxon>
        <taxon>Platysternon</taxon>
    </lineage>
</organism>
<reference evidence="1 2" key="1">
    <citation type="submission" date="2019-04" db="EMBL/GenBank/DDBJ databases">
        <title>Draft genome of the big-headed turtle Platysternon megacephalum.</title>
        <authorList>
            <person name="Gong S."/>
        </authorList>
    </citation>
    <scope>NUCLEOTIDE SEQUENCE [LARGE SCALE GENOMIC DNA]</scope>
    <source>
        <strain evidence="1">DO16091913</strain>
        <tissue evidence="1">Muscle</tissue>
    </source>
</reference>